<dbReference type="InterPro" id="IPR036869">
    <property type="entry name" value="J_dom_sf"/>
</dbReference>
<keyword evidence="1" id="KW-0143">Chaperone</keyword>
<keyword evidence="2" id="KW-1133">Transmembrane helix</keyword>
<feature type="transmembrane region" description="Helical" evidence="2">
    <location>
        <begin position="381"/>
        <end position="407"/>
    </location>
</feature>
<dbReference type="PROSITE" id="PS50076">
    <property type="entry name" value="DNAJ_2"/>
    <property type="match status" value="1"/>
</dbReference>
<organism evidence="4 5">
    <name type="scientific">Pantoea coffeiphila</name>
    <dbReference type="NCBI Taxonomy" id="1465635"/>
    <lineage>
        <taxon>Bacteria</taxon>
        <taxon>Pseudomonadati</taxon>
        <taxon>Pseudomonadota</taxon>
        <taxon>Gammaproteobacteria</taxon>
        <taxon>Enterobacterales</taxon>
        <taxon>Erwiniaceae</taxon>
        <taxon>Pantoea</taxon>
    </lineage>
</organism>
<dbReference type="SUPFAM" id="SSF46565">
    <property type="entry name" value="Chaperone J-domain"/>
    <property type="match status" value="1"/>
</dbReference>
<keyword evidence="2" id="KW-0472">Membrane</keyword>
<dbReference type="SMART" id="SM00271">
    <property type="entry name" value="DnaJ"/>
    <property type="match status" value="1"/>
</dbReference>
<dbReference type="Gene3D" id="1.10.287.110">
    <property type="entry name" value="DnaJ domain"/>
    <property type="match status" value="1"/>
</dbReference>
<comment type="caution">
    <text evidence="4">The sequence shown here is derived from an EMBL/GenBank/DDBJ whole genome shotgun (WGS) entry which is preliminary data.</text>
</comment>
<reference evidence="4 5" key="1">
    <citation type="submission" date="2017-10" db="EMBL/GenBank/DDBJ databases">
        <title>Draft genome of two endophytic bacteria isolated from 'guarana' Paullinia cupana (Mart.) Ducke.</title>
        <authorList>
            <person name="Siqueira K.A."/>
            <person name="Liotti R.G."/>
            <person name="Mendes T.A."/>
            <person name="Soares M.A."/>
        </authorList>
    </citation>
    <scope>NUCLEOTIDE SEQUENCE [LARGE SCALE GENOMIC DNA]</scope>
    <source>
        <strain evidence="4 5">342</strain>
    </source>
</reference>
<evidence type="ECO:0000259" key="3">
    <source>
        <dbReference type="PROSITE" id="PS50076"/>
    </source>
</evidence>
<dbReference type="InterPro" id="IPR001623">
    <property type="entry name" value="DnaJ_domain"/>
</dbReference>
<proteinExistence type="predicted"/>
<keyword evidence="2" id="KW-0812">Transmembrane</keyword>
<feature type="transmembrane region" description="Helical" evidence="2">
    <location>
        <begin position="352"/>
        <end position="369"/>
    </location>
</feature>
<dbReference type="EMBL" id="PDET01000004">
    <property type="protein sequence ID" value="PRD16087.1"/>
    <property type="molecule type" value="Genomic_DNA"/>
</dbReference>
<evidence type="ECO:0000256" key="1">
    <source>
        <dbReference type="ARBA" id="ARBA00023186"/>
    </source>
</evidence>
<accession>A0A2S9IE75</accession>
<feature type="transmembrane region" description="Helical" evidence="2">
    <location>
        <begin position="419"/>
        <end position="436"/>
    </location>
</feature>
<evidence type="ECO:0000313" key="5">
    <source>
        <dbReference type="Proteomes" id="UP000239181"/>
    </source>
</evidence>
<name>A0A2S9IE75_9GAMM</name>
<dbReference type="RefSeq" id="WP_244913703.1">
    <property type="nucleotide sequence ID" value="NZ_PDET01000004.1"/>
</dbReference>
<dbReference type="CDD" id="cd06257">
    <property type="entry name" value="DnaJ"/>
    <property type="match status" value="1"/>
</dbReference>
<feature type="transmembrane region" description="Helical" evidence="2">
    <location>
        <begin position="471"/>
        <end position="492"/>
    </location>
</feature>
<feature type="transmembrane region" description="Helical" evidence="2">
    <location>
        <begin position="323"/>
        <end position="340"/>
    </location>
</feature>
<evidence type="ECO:0000256" key="2">
    <source>
        <dbReference type="SAM" id="Phobius"/>
    </source>
</evidence>
<feature type="domain" description="J" evidence="3">
    <location>
        <begin position="2"/>
        <end position="53"/>
    </location>
</feature>
<gene>
    <name evidence="4" type="ORF">CQW29_08120</name>
</gene>
<sequence>MNEWSVLGIDPTRDESEIRRAYVKQLKQHRPDRDPEGYQRLREAWEQAKQYAACAPGELAGFGFQVQSGEAGLTRVPDDDGVAFSGNGDGVRRDGAAITDEEAGAHAADRILLPEDIENSPNRTGMTPDNAEDIPLPPPAYSIKEINQLADRLLASEQGMAQLEETWLRVAANGSLLQQQQFNQQLAQALVDRPGLTEELLMRLSETLGWGLDGYDDTRLLSGRLVWQLNRAARRTAMGASWQALLHSAGDSWRKKRMVALIAGSDEKMPLWARLIPDFLADMSKQVDELCTRYPELTDRINPMVLQYSQEKCFQERFFQEKHVALSWAGVYLLLFWGVVINRSAVEAHPTWPVLTLSGVLILFYLYGHDLVFQTLRRWQIALGVWLLIEGILSTLVVALFLVLMHFGLPKLLGNRAELAGLLEIMLALIVLSGVWRIRERGVPVICLPGHLVNWLLAAPWNAPRAIPSRLLGAITGLIVYFGSCAVMYEFFKLANNVLEH</sequence>
<keyword evidence="5" id="KW-1185">Reference proteome</keyword>
<dbReference type="Proteomes" id="UP000239181">
    <property type="component" value="Unassembled WGS sequence"/>
</dbReference>
<evidence type="ECO:0000313" key="4">
    <source>
        <dbReference type="EMBL" id="PRD16087.1"/>
    </source>
</evidence>
<dbReference type="AlphaFoldDB" id="A0A2S9IE75"/>
<protein>
    <recommendedName>
        <fullName evidence="3">J domain-containing protein</fullName>
    </recommendedName>
</protein>